<dbReference type="AlphaFoldDB" id="A0A6I6K0C4"/>
<sequence>MTNTTARNLVFDKRKTEQMLKGKKGVWDALVDRWDYHVSVMTWDPPVPADKQWIMWDVAIIEAFLHPEMVKAETVYPLKNKPQRKITVYTRLDAEAMKNDYWKSIQTYMNMEK</sequence>
<protein>
    <submittedName>
        <fullName evidence="1">Uncharacterized protein</fullName>
    </submittedName>
</protein>
<accession>A0A6I6K0C4</accession>
<gene>
    <name evidence="1" type="ORF">GM418_25430</name>
</gene>
<evidence type="ECO:0000313" key="2">
    <source>
        <dbReference type="Proteomes" id="UP000428260"/>
    </source>
</evidence>
<organism evidence="1 2">
    <name type="scientific">Maribellus comscasis</name>
    <dbReference type="NCBI Taxonomy" id="2681766"/>
    <lineage>
        <taxon>Bacteria</taxon>
        <taxon>Pseudomonadati</taxon>
        <taxon>Bacteroidota</taxon>
        <taxon>Bacteroidia</taxon>
        <taxon>Marinilabiliales</taxon>
        <taxon>Prolixibacteraceae</taxon>
        <taxon>Maribellus</taxon>
    </lineage>
</organism>
<keyword evidence="2" id="KW-1185">Reference proteome</keyword>
<reference evidence="1 2" key="1">
    <citation type="submission" date="2019-11" db="EMBL/GenBank/DDBJ databases">
        <authorList>
            <person name="Zheng R.K."/>
            <person name="Sun C.M."/>
        </authorList>
    </citation>
    <scope>NUCLEOTIDE SEQUENCE [LARGE SCALE GENOMIC DNA]</scope>
    <source>
        <strain evidence="1 2">WC007</strain>
    </source>
</reference>
<name>A0A6I6K0C4_9BACT</name>
<dbReference type="RefSeq" id="WP_158870208.1">
    <property type="nucleotide sequence ID" value="NZ_CP046401.1"/>
</dbReference>
<dbReference type="EMBL" id="CP046401">
    <property type="protein sequence ID" value="QGY46878.1"/>
    <property type="molecule type" value="Genomic_DNA"/>
</dbReference>
<dbReference type="KEGG" id="mcos:GM418_25430"/>
<proteinExistence type="predicted"/>
<evidence type="ECO:0000313" key="1">
    <source>
        <dbReference type="EMBL" id="QGY46878.1"/>
    </source>
</evidence>
<dbReference type="Proteomes" id="UP000428260">
    <property type="component" value="Chromosome"/>
</dbReference>